<dbReference type="InterPro" id="IPR002909">
    <property type="entry name" value="IPT_dom"/>
</dbReference>
<dbReference type="CDD" id="cd00102">
    <property type="entry name" value="IPT"/>
    <property type="match status" value="1"/>
</dbReference>
<sequence>MQWPCPTWKAPRRRGGAPSRLPHTLSHANANAYASRPSLYQRPTSTGEQTRDTERRSRKPAKTSTLLAQRRRIQPAVPSSRLCLWPSTLYRSRLLAKSKIQPLAIQISLFSPRPPSATRRLITIRSARPQRTPISSREPDGSLRTHSIPFLVANPLVEPARVDASRGALRTPPRRHRPVNCDLRHRLQLPWFTHLLFSPPRPRVISALAPQVMTPAATGPGSPLIAGVAMSGGEFNDFSDDDLGANNLFDFSNSPDTLQSLESLGASDPKAFLSPQELSTGPFPDSPNGSYHDSSSESASSKRTGSSTSSKTPATTADVMMDDGDVKMEWGNPGFGPFTDDDAAFTFGRDTDPSALDGIYGFDQDESFLDRSFDFESASSSPETANGAQPSMASPEMPTIKTNSPMKSEATPKRVKTNAQGHHKAPSQYSVSSSMNGLKTAGSREVSPMSNIVMSHGGSPAALFNSPSPNAGPDFARVMNGGLGNAIWPTGLDGAASTMDGLPNPLHFGIQMNQPMPMPQQMSMLTPPAYNFTGRYELRILPTPLKSRVETQIPIKMTLTPLPPGVTKLHLPAHTISKPKLLAKPTPERTPDTLELFVTLVCTSAMEGPGRKKQALDRAASHPQGYLPSMDDEENSPQNGGDVRICPGCITRERKRAARKKIKKPDEEKLWSQDEERRVIVFNTQEVKEWQPLSGVMDPTGRPEPVVPNGAMQIDAPMRIACYCRHHGEKMGFNVIFTIKDFQDRVVAQAMSNPIMITDDHKTHPMAQLTTQSSIPEAPVATSVPVNPQSIDNNLLPPTPNGNFRMSPSSGDLSSMQQRSNQALYPTTSSGKTTPTGGTTRALSRPPSPTLGGPMSKKRKASGSRVPNGLTMTRLDTSPSPGSQATSTQMNTATSPFTPNLNPFSQADGLFGQQNGMAPFATGPPTPSSNDQPAFFTNNRSASMDNLAMAQLYSAPASNHASRAPSPNGLRNSVSAASQNQFNQLNGSMYTLPLGLNQTRVPPVIHKIIPNEGPKIGGIEVTVLGAAFFQGLEVWFGEQKATTTTFWGESSLVCLLPPSPVAGAVAVTFKHQAAQAAQAFPMGKQPPIFKYIDDNEDKLIRTALSVLGHKMSGQMVDVSDLARRILNDGSSGWSGGGGSTGGSSGGPSSGGQMFNHAPYAHLESQLLKCLDLIDLDDSTHRTRLDLKRTTGHTMLHLSCSLGYHRFVAALLVRGANPDARDKGGFTPLHLAAIHNHPEIVRRLMLHGADPTVRSLSGLAASDIAQSRAVLRAIRRSERHIRSRSSGASLHSRASSATSLRSLWEPMSKVHTHEEPLSIDSSEESLEYTSGDFEDEDPDEDSYLRMRRPSGFRQDRPSLHRQKTAELIDDEELVTQTMAPPAALRDQLQQPLQQFQQQFQQFQQTMALHYQNLPHFPPMPDYQAQLTPFMRTMQQFMPGMLGARPGTDGENNPAAPPAYEELYPQQERDRKQASAIQAAYDAEADVNCASRYDQQSTSEVVEPRTSVPSVLMIGRKNAITKEQQDQFLAARAEKLKRLGSDRNLFFIWIPLLIVMVCIMLYNYFPSMVPFAWAFARSLWQGGIDKTHQLIQQNIPERVVEV</sequence>
<dbReference type="InterPro" id="IPR057962">
    <property type="entry name" value="SPT23_MGA2_DBD"/>
</dbReference>
<dbReference type="Gene3D" id="1.25.40.20">
    <property type="entry name" value="Ankyrin repeat-containing domain"/>
    <property type="match status" value="1"/>
</dbReference>
<dbReference type="Pfam" id="PF25603">
    <property type="entry name" value="SPT23_MGA2_DBD"/>
    <property type="match status" value="1"/>
</dbReference>
<dbReference type="Proteomes" id="UP000722485">
    <property type="component" value="Unassembled WGS sequence"/>
</dbReference>
<evidence type="ECO:0000256" key="5">
    <source>
        <dbReference type="SAM" id="Phobius"/>
    </source>
</evidence>
<feature type="compositionally biased region" description="Basic residues" evidence="4">
    <location>
        <begin position="413"/>
        <end position="425"/>
    </location>
</feature>
<feature type="region of interest" description="Disordered" evidence="4">
    <location>
        <begin position="1"/>
        <end position="67"/>
    </location>
</feature>
<dbReference type="PROSITE" id="PS50088">
    <property type="entry name" value="ANK_REPEAT"/>
    <property type="match status" value="2"/>
</dbReference>
<evidence type="ECO:0000313" key="7">
    <source>
        <dbReference type="EMBL" id="KAF7543358.1"/>
    </source>
</evidence>
<comment type="caution">
    <text evidence="7">The sequence shown here is derived from an EMBL/GenBank/DDBJ whole genome shotgun (WGS) entry which is preliminary data.</text>
</comment>
<keyword evidence="1" id="KW-0677">Repeat</keyword>
<name>A0A9P5GX27_9HYPO</name>
<feature type="domain" description="IPT/TIG" evidence="6">
    <location>
        <begin position="1002"/>
        <end position="1092"/>
    </location>
</feature>
<feature type="repeat" description="ANK" evidence="3">
    <location>
        <begin position="1190"/>
        <end position="1222"/>
    </location>
</feature>
<evidence type="ECO:0000256" key="2">
    <source>
        <dbReference type="ARBA" id="ARBA00023043"/>
    </source>
</evidence>
<feature type="compositionally biased region" description="Gly residues" evidence="4">
    <location>
        <begin position="1132"/>
        <end position="1149"/>
    </location>
</feature>
<keyword evidence="8" id="KW-1185">Reference proteome</keyword>
<organism evidence="7 8">
    <name type="scientific">Cylindrodendrum hubeiense</name>
    <dbReference type="NCBI Taxonomy" id="595255"/>
    <lineage>
        <taxon>Eukaryota</taxon>
        <taxon>Fungi</taxon>
        <taxon>Dikarya</taxon>
        <taxon>Ascomycota</taxon>
        <taxon>Pezizomycotina</taxon>
        <taxon>Sordariomycetes</taxon>
        <taxon>Hypocreomycetidae</taxon>
        <taxon>Hypocreales</taxon>
        <taxon>Nectriaceae</taxon>
        <taxon>Cylindrodendrum</taxon>
    </lineage>
</organism>
<dbReference type="SMART" id="SM00429">
    <property type="entry name" value="IPT"/>
    <property type="match status" value="1"/>
</dbReference>
<evidence type="ECO:0000313" key="8">
    <source>
        <dbReference type="Proteomes" id="UP000722485"/>
    </source>
</evidence>
<keyword evidence="5" id="KW-1133">Transmembrane helix</keyword>
<dbReference type="PROSITE" id="PS50297">
    <property type="entry name" value="ANK_REP_REGION"/>
    <property type="match status" value="2"/>
</dbReference>
<dbReference type="Pfam" id="PF01833">
    <property type="entry name" value="TIG"/>
    <property type="match status" value="1"/>
</dbReference>
<feature type="region of interest" description="Disordered" evidence="4">
    <location>
        <begin position="796"/>
        <end position="938"/>
    </location>
</feature>
<dbReference type="GO" id="GO:0004842">
    <property type="term" value="F:ubiquitin-protein transferase activity"/>
    <property type="evidence" value="ECO:0007669"/>
    <property type="project" value="TreeGrafter"/>
</dbReference>
<feature type="compositionally biased region" description="Polar residues" evidence="4">
    <location>
        <begin position="377"/>
        <end position="392"/>
    </location>
</feature>
<feature type="compositionally biased region" description="Low complexity" evidence="4">
    <location>
        <begin position="290"/>
        <end position="316"/>
    </location>
</feature>
<dbReference type="InterPro" id="IPR014756">
    <property type="entry name" value="Ig_E-set"/>
</dbReference>
<keyword evidence="2 3" id="KW-0040">ANK repeat</keyword>
<keyword evidence="5" id="KW-0812">Transmembrane</keyword>
<feature type="compositionally biased region" description="Polar residues" evidence="4">
    <location>
        <begin position="870"/>
        <end position="905"/>
    </location>
</feature>
<dbReference type="SUPFAM" id="SSF81296">
    <property type="entry name" value="E set domains"/>
    <property type="match status" value="1"/>
</dbReference>
<feature type="region of interest" description="Disordered" evidence="4">
    <location>
        <begin position="608"/>
        <end position="646"/>
    </location>
</feature>
<feature type="compositionally biased region" description="Polar residues" evidence="4">
    <location>
        <begin position="427"/>
        <end position="437"/>
    </location>
</feature>
<feature type="region of interest" description="Disordered" evidence="4">
    <location>
        <begin position="1132"/>
        <end position="1155"/>
    </location>
</feature>
<dbReference type="OrthoDB" id="71307at2759"/>
<dbReference type="PANTHER" id="PTHR24171">
    <property type="entry name" value="ANKYRIN REPEAT DOMAIN-CONTAINING PROTEIN 39-RELATED"/>
    <property type="match status" value="1"/>
</dbReference>
<dbReference type="PANTHER" id="PTHR24171:SF8">
    <property type="entry name" value="BRCA1-ASSOCIATED RING DOMAIN PROTEIN 1"/>
    <property type="match status" value="1"/>
</dbReference>
<dbReference type="Pfam" id="PF12796">
    <property type="entry name" value="Ank_2"/>
    <property type="match status" value="1"/>
</dbReference>
<evidence type="ECO:0000256" key="3">
    <source>
        <dbReference type="PROSITE-ProRule" id="PRU00023"/>
    </source>
</evidence>
<feature type="compositionally biased region" description="Acidic residues" evidence="4">
    <location>
        <begin position="1320"/>
        <end position="1340"/>
    </location>
</feature>
<dbReference type="InterPro" id="IPR036770">
    <property type="entry name" value="Ankyrin_rpt-contain_sf"/>
</dbReference>
<dbReference type="EMBL" id="JAANBB010000372">
    <property type="protein sequence ID" value="KAF7543358.1"/>
    <property type="molecule type" value="Genomic_DNA"/>
</dbReference>
<dbReference type="InterPro" id="IPR002110">
    <property type="entry name" value="Ankyrin_rpt"/>
</dbReference>
<protein>
    <recommendedName>
        <fullName evidence="6">IPT/TIG domain-containing protein</fullName>
    </recommendedName>
</protein>
<accession>A0A9P5GX27</accession>
<dbReference type="InterPro" id="IPR013783">
    <property type="entry name" value="Ig-like_fold"/>
</dbReference>
<keyword evidence="5" id="KW-0472">Membrane</keyword>
<feature type="compositionally biased region" description="Polar residues" evidence="4">
    <location>
        <begin position="801"/>
        <end position="825"/>
    </location>
</feature>
<feature type="repeat" description="ANK" evidence="3">
    <location>
        <begin position="1223"/>
        <end position="1255"/>
    </location>
</feature>
<evidence type="ECO:0000256" key="1">
    <source>
        <dbReference type="ARBA" id="ARBA00022737"/>
    </source>
</evidence>
<feature type="region of interest" description="Disordered" evidence="4">
    <location>
        <begin position="268"/>
        <end position="318"/>
    </location>
</feature>
<reference evidence="7" key="1">
    <citation type="submission" date="2020-03" db="EMBL/GenBank/DDBJ databases">
        <title>Draft Genome Sequence of Cylindrodendrum hubeiense.</title>
        <authorList>
            <person name="Buettner E."/>
            <person name="Kellner H."/>
        </authorList>
    </citation>
    <scope>NUCLEOTIDE SEQUENCE</scope>
    <source>
        <strain evidence="7">IHI 201604</strain>
    </source>
</reference>
<dbReference type="SUPFAM" id="SSF48403">
    <property type="entry name" value="Ankyrin repeat"/>
    <property type="match status" value="1"/>
</dbReference>
<dbReference type="GO" id="GO:0085020">
    <property type="term" value="P:protein K6-linked ubiquitination"/>
    <property type="evidence" value="ECO:0007669"/>
    <property type="project" value="TreeGrafter"/>
</dbReference>
<evidence type="ECO:0000256" key="4">
    <source>
        <dbReference type="SAM" id="MobiDB-lite"/>
    </source>
</evidence>
<feature type="transmembrane region" description="Helical" evidence="5">
    <location>
        <begin position="1544"/>
        <end position="1563"/>
    </location>
</feature>
<evidence type="ECO:0000259" key="6">
    <source>
        <dbReference type="SMART" id="SM00429"/>
    </source>
</evidence>
<feature type="compositionally biased region" description="Low complexity" evidence="4">
    <location>
        <begin position="826"/>
        <end position="840"/>
    </location>
</feature>
<gene>
    <name evidence="7" type="ORF">G7Z17_g10811</name>
</gene>
<dbReference type="SMART" id="SM00248">
    <property type="entry name" value="ANK"/>
    <property type="match status" value="2"/>
</dbReference>
<proteinExistence type="predicted"/>
<feature type="region of interest" description="Disordered" evidence="4">
    <location>
        <begin position="1310"/>
        <end position="1357"/>
    </location>
</feature>
<feature type="region of interest" description="Disordered" evidence="4">
    <location>
        <begin position="375"/>
        <end position="444"/>
    </location>
</feature>
<feature type="compositionally biased region" description="Polar residues" evidence="4">
    <location>
        <begin position="928"/>
        <end position="938"/>
    </location>
</feature>
<dbReference type="Gene3D" id="2.60.40.10">
    <property type="entry name" value="Immunoglobulins"/>
    <property type="match status" value="1"/>
</dbReference>